<evidence type="ECO:0000256" key="1">
    <source>
        <dbReference type="SAM" id="MobiDB-lite"/>
    </source>
</evidence>
<dbReference type="KEGG" id="palk:PSAKL28_29400"/>
<dbReference type="HOGENOM" id="CLU_2900740_0_0_6"/>
<evidence type="ECO:0000313" key="3">
    <source>
        <dbReference type="EMBL" id="QGW78035.1"/>
    </source>
</evidence>
<evidence type="ECO:0000313" key="5">
    <source>
        <dbReference type="Proteomes" id="UP000426235"/>
    </source>
</evidence>
<gene>
    <name evidence="3" type="ORF">GPJ81_15500</name>
    <name evidence="2" type="ORF">PSAKL28_29400</name>
</gene>
<evidence type="ECO:0000313" key="2">
    <source>
        <dbReference type="EMBL" id="AIL62130.1"/>
    </source>
</evidence>
<dbReference type="EMBL" id="CP046621">
    <property type="protein sequence ID" value="QGW78035.1"/>
    <property type="molecule type" value="Genomic_DNA"/>
</dbReference>
<protein>
    <submittedName>
        <fullName evidence="2">Uncharacterized protein</fullName>
    </submittedName>
</protein>
<name>A0A077FBU8_9PSED</name>
<dbReference type="EMBL" id="CP009048">
    <property type="protein sequence ID" value="AIL62130.1"/>
    <property type="molecule type" value="Genomic_DNA"/>
</dbReference>
<keyword evidence="5" id="KW-1185">Reference proteome</keyword>
<feature type="compositionally biased region" description="Basic residues" evidence="1">
    <location>
        <begin position="43"/>
        <end position="62"/>
    </location>
</feature>
<reference evidence="3" key="2">
    <citation type="submission" date="2019-12" db="EMBL/GenBank/DDBJ databases">
        <title>Hybrid Genome Assemblies of two High G+C Isolates from Undergraduate Microbiology Courses.</title>
        <authorList>
            <person name="Ne Ville C.J."/>
            <person name="Enright D."/>
            <person name="Hernandez I."/>
            <person name="Dodsworth J."/>
            <person name="Orwin P.M."/>
        </authorList>
    </citation>
    <scope>NUCLEOTIDE SEQUENCE [LARGE SCALE GENOMIC DNA]</scope>
    <source>
        <strain evidence="3">Neo</strain>
    </source>
</reference>
<dbReference type="AlphaFoldDB" id="A0A077FBU8"/>
<reference evidence="2" key="1">
    <citation type="submission" date="2014-07" db="EMBL/GenBank/DDBJ databases">
        <authorList>
            <person name="Lee K."/>
            <person name="Lim J.Y."/>
            <person name="Hwang I."/>
        </authorList>
    </citation>
    <scope>NUCLEOTIDE SEQUENCE [LARGE SCALE GENOMIC DNA]</scope>
    <source>
        <strain evidence="2">KL28</strain>
    </source>
</reference>
<evidence type="ECO:0000313" key="4">
    <source>
        <dbReference type="Proteomes" id="UP000028931"/>
    </source>
</evidence>
<proteinExistence type="predicted"/>
<accession>A0A077FBU8</accession>
<dbReference type="OrthoDB" id="6952906at2"/>
<dbReference type="Proteomes" id="UP000028931">
    <property type="component" value="Chromosome"/>
</dbReference>
<feature type="region of interest" description="Disordered" evidence="1">
    <location>
        <begin position="37"/>
        <end position="62"/>
    </location>
</feature>
<sequence length="62" mass="7258">MSEFYHEDNGDEFPINSQVRCGQADFRLGFAHMTRDDAEHARPSHLQRAKKGRFMPRVPLKK</sequence>
<dbReference type="RefSeq" id="WP_038611798.1">
    <property type="nucleotide sequence ID" value="NZ_CP009048.1"/>
</dbReference>
<organism evidence="2 4">
    <name type="scientific">Pseudomonas alkylphenolica</name>
    <dbReference type="NCBI Taxonomy" id="237609"/>
    <lineage>
        <taxon>Bacteria</taxon>
        <taxon>Pseudomonadati</taxon>
        <taxon>Pseudomonadota</taxon>
        <taxon>Gammaproteobacteria</taxon>
        <taxon>Pseudomonadales</taxon>
        <taxon>Pseudomonadaceae</taxon>
        <taxon>Pseudomonas</taxon>
    </lineage>
</organism>
<dbReference type="Proteomes" id="UP000426235">
    <property type="component" value="Chromosome"/>
</dbReference>